<reference evidence="2 3" key="1">
    <citation type="submission" date="2019-09" db="EMBL/GenBank/DDBJ databases">
        <title>Draft genome of the ectomycorrhizal ascomycete Sphaerosporella brunnea.</title>
        <authorList>
            <consortium name="DOE Joint Genome Institute"/>
            <person name="Benucci G.M."/>
            <person name="Marozzi G."/>
            <person name="Antonielli L."/>
            <person name="Sanchez S."/>
            <person name="Marco P."/>
            <person name="Wang X."/>
            <person name="Falini L.B."/>
            <person name="Barry K."/>
            <person name="Haridas S."/>
            <person name="Lipzen A."/>
            <person name="Labutti K."/>
            <person name="Grigoriev I.V."/>
            <person name="Murat C."/>
            <person name="Martin F."/>
            <person name="Albertini E."/>
            <person name="Donnini D."/>
            <person name="Bonito G."/>
        </authorList>
    </citation>
    <scope>NUCLEOTIDE SEQUENCE [LARGE SCALE GENOMIC DNA]</scope>
    <source>
        <strain evidence="2 3">Sb_GMNB300</strain>
    </source>
</reference>
<feature type="compositionally biased region" description="Basic and acidic residues" evidence="1">
    <location>
        <begin position="199"/>
        <end position="220"/>
    </location>
</feature>
<feature type="compositionally biased region" description="Basic and acidic residues" evidence="1">
    <location>
        <begin position="150"/>
        <end position="161"/>
    </location>
</feature>
<accession>A0A5J5EN24</accession>
<dbReference type="AlphaFoldDB" id="A0A5J5EN24"/>
<sequence>MFGIDAVFNDTLIPHLLPHLSYRRHLPPHNHIPLHFYLPIRLPLPPMANSHLPSPTHYQAPQVFHRHHHHFLLKNNKVNIDPHACGGNNPEDDNLRPGSVANRAWKVSGEVAWMAMCANELSGSQPSGWGPDRGFPAVLGRRPKQFQAARELEEERKSKLREPHKRGTKSRTAITAITANSLGMMKFRRAHGGGRRLFRLPEEGRAGRIREAREDRRNNPTEKPPPSSPGCITAAARAHNSATSPPPPNRSCDMGCVNPPGGGGGARSSKGSTDANSWGPMEGPSSMGPCTRFPASAGVKAGNNPPKLPPQGALSVKATILAAPVHELGCAAVSVHELSRAPVPVHERSGGISSGTRRPSSPRPTRLRVSIDGPILATSTWLRTGPDHGKGGNSSASGEVCARFNHCTHAAFHEMGPPPGRASAPETQPAKWTARRMSNYNSVVVLASPALHLRPGR</sequence>
<feature type="compositionally biased region" description="Low complexity" evidence="1">
    <location>
        <begin position="350"/>
        <end position="359"/>
    </location>
</feature>
<comment type="caution">
    <text evidence="2">The sequence shown here is derived from an EMBL/GenBank/DDBJ whole genome shotgun (WGS) entry which is preliminary data.</text>
</comment>
<evidence type="ECO:0000256" key="1">
    <source>
        <dbReference type="SAM" id="MobiDB-lite"/>
    </source>
</evidence>
<name>A0A5J5EN24_9PEZI</name>
<organism evidence="2 3">
    <name type="scientific">Sphaerosporella brunnea</name>
    <dbReference type="NCBI Taxonomy" id="1250544"/>
    <lineage>
        <taxon>Eukaryota</taxon>
        <taxon>Fungi</taxon>
        <taxon>Dikarya</taxon>
        <taxon>Ascomycota</taxon>
        <taxon>Pezizomycotina</taxon>
        <taxon>Pezizomycetes</taxon>
        <taxon>Pezizales</taxon>
        <taxon>Pyronemataceae</taxon>
        <taxon>Sphaerosporella</taxon>
    </lineage>
</organism>
<evidence type="ECO:0000313" key="2">
    <source>
        <dbReference type="EMBL" id="KAA8898541.1"/>
    </source>
</evidence>
<dbReference type="Proteomes" id="UP000326924">
    <property type="component" value="Unassembled WGS sequence"/>
</dbReference>
<proteinExistence type="predicted"/>
<evidence type="ECO:0000313" key="3">
    <source>
        <dbReference type="Proteomes" id="UP000326924"/>
    </source>
</evidence>
<feature type="region of interest" description="Disordered" evidence="1">
    <location>
        <begin position="193"/>
        <end position="303"/>
    </location>
</feature>
<dbReference type="InParanoid" id="A0A5J5EN24"/>
<feature type="region of interest" description="Disordered" evidence="1">
    <location>
        <begin position="344"/>
        <end position="368"/>
    </location>
</feature>
<gene>
    <name evidence="2" type="ORF">FN846DRAFT_1023507</name>
</gene>
<dbReference type="EMBL" id="VXIS01000182">
    <property type="protein sequence ID" value="KAA8898541.1"/>
    <property type="molecule type" value="Genomic_DNA"/>
</dbReference>
<keyword evidence="3" id="KW-1185">Reference proteome</keyword>
<feature type="region of interest" description="Disordered" evidence="1">
    <location>
        <begin position="146"/>
        <end position="173"/>
    </location>
</feature>
<protein>
    <submittedName>
        <fullName evidence="2">Uncharacterized protein</fullName>
    </submittedName>
</protein>